<evidence type="ECO:0000313" key="1">
    <source>
        <dbReference type="EMBL" id="MCV2877656.1"/>
    </source>
</evidence>
<proteinExistence type="predicted"/>
<reference evidence="1 2" key="1">
    <citation type="submission" date="2022-10" db="EMBL/GenBank/DDBJ databases">
        <title>Sinirhodobacter sp. nov., isolated from ocean surface sediments.</title>
        <authorList>
            <person name="He W."/>
            <person name="Wang L."/>
            <person name="Zhang D.-F."/>
        </authorList>
    </citation>
    <scope>NUCLEOTIDE SEQUENCE [LARGE SCALE GENOMIC DNA]</scope>
    <source>
        <strain evidence="1 2">WL0115</strain>
    </source>
</reference>
<dbReference type="Proteomes" id="UP001526166">
    <property type="component" value="Unassembled WGS sequence"/>
</dbReference>
<evidence type="ECO:0000313" key="2">
    <source>
        <dbReference type="Proteomes" id="UP001526166"/>
    </source>
</evidence>
<gene>
    <name evidence="1" type="ORF">OE699_02225</name>
</gene>
<name>A0ABT2ZVI2_9RHOB</name>
<comment type="caution">
    <text evidence="1">The sequence shown here is derived from an EMBL/GenBank/DDBJ whole genome shotgun (WGS) entry which is preliminary data.</text>
</comment>
<dbReference type="RefSeq" id="WP_263846940.1">
    <property type="nucleotide sequence ID" value="NZ_JAOWKW010000001.1"/>
</dbReference>
<protein>
    <submittedName>
        <fullName evidence="1">Uncharacterized protein</fullName>
    </submittedName>
</protein>
<keyword evidence="2" id="KW-1185">Reference proteome</keyword>
<dbReference type="EMBL" id="JAOWKW010000001">
    <property type="protein sequence ID" value="MCV2877656.1"/>
    <property type="molecule type" value="Genomic_DNA"/>
</dbReference>
<organism evidence="1 2">
    <name type="scientific">Sedimentimonas flavescens</name>
    <dbReference type="NCBI Taxonomy" id="2851012"/>
    <lineage>
        <taxon>Bacteria</taxon>
        <taxon>Pseudomonadati</taxon>
        <taxon>Pseudomonadota</taxon>
        <taxon>Alphaproteobacteria</taxon>
        <taxon>Rhodobacterales</taxon>
        <taxon>Rhodobacter group</taxon>
        <taxon>Sedimentimonas</taxon>
    </lineage>
</organism>
<accession>A0ABT2ZVI2</accession>
<sequence>MELLVEALLQWISEHSDMSIEGIDPPEVVLMTPTQLTREFYSDAPHLLPTSGVDDRVNALYAATDGKHGTIYSLAPDFVSDASYYEEPSENPLFREIHLHELVHHVQWQSGVNETWDCAREGEAEAYRLGGLYLVAVGASDPLPNRMFWAKMYSLC</sequence>